<dbReference type="AlphaFoldDB" id="A0A1Y1Y8H7"/>
<feature type="transmembrane region" description="Helical" evidence="3">
    <location>
        <begin position="235"/>
        <end position="254"/>
    </location>
</feature>
<dbReference type="Pfam" id="PF01564">
    <property type="entry name" value="Spermine_synth"/>
    <property type="match status" value="1"/>
</dbReference>
<feature type="region of interest" description="Disordered" evidence="2">
    <location>
        <begin position="620"/>
        <end position="660"/>
    </location>
</feature>
<accession>A0A1Y1Y8H7</accession>
<feature type="transmembrane region" description="Helical" evidence="3">
    <location>
        <begin position="103"/>
        <end position="122"/>
    </location>
</feature>
<dbReference type="OrthoDB" id="2016285at2759"/>
<dbReference type="GO" id="GO:0032259">
    <property type="term" value="P:methylation"/>
    <property type="evidence" value="ECO:0007669"/>
    <property type="project" value="UniProtKB-KW"/>
</dbReference>
<keyword evidence="3" id="KW-0812">Transmembrane</keyword>
<proteinExistence type="predicted"/>
<dbReference type="SUPFAM" id="SSF53335">
    <property type="entry name" value="S-adenosyl-L-methionine-dependent methyltransferases"/>
    <property type="match status" value="1"/>
</dbReference>
<dbReference type="GO" id="GO:0006596">
    <property type="term" value="P:polyamine biosynthetic process"/>
    <property type="evidence" value="ECO:0007669"/>
    <property type="project" value="UniProtKB-KW"/>
</dbReference>
<protein>
    <submittedName>
        <fullName evidence="4">S-adenosyl-L-methionine-dependent methyltransferase</fullName>
    </submittedName>
</protein>
<dbReference type="Proteomes" id="UP000193498">
    <property type="component" value="Unassembled WGS sequence"/>
</dbReference>
<name>A0A1Y1Y8H7_9FUNG</name>
<evidence type="ECO:0000256" key="1">
    <source>
        <dbReference type="ARBA" id="ARBA00023115"/>
    </source>
</evidence>
<gene>
    <name evidence="4" type="ORF">K493DRAFT_337864</name>
</gene>
<feature type="transmembrane region" description="Helical" evidence="3">
    <location>
        <begin position="73"/>
        <end position="91"/>
    </location>
</feature>
<evidence type="ECO:0000256" key="3">
    <source>
        <dbReference type="SAM" id="Phobius"/>
    </source>
</evidence>
<organism evidence="4 5">
    <name type="scientific">Basidiobolus meristosporus CBS 931.73</name>
    <dbReference type="NCBI Taxonomy" id="1314790"/>
    <lineage>
        <taxon>Eukaryota</taxon>
        <taxon>Fungi</taxon>
        <taxon>Fungi incertae sedis</taxon>
        <taxon>Zoopagomycota</taxon>
        <taxon>Entomophthoromycotina</taxon>
        <taxon>Basidiobolomycetes</taxon>
        <taxon>Basidiobolales</taxon>
        <taxon>Basidiobolaceae</taxon>
        <taxon>Basidiobolus</taxon>
    </lineage>
</organism>
<feature type="transmembrane region" description="Helical" evidence="3">
    <location>
        <begin position="134"/>
        <end position="152"/>
    </location>
</feature>
<keyword evidence="3" id="KW-1133">Transmembrane helix</keyword>
<dbReference type="GO" id="GO:0008168">
    <property type="term" value="F:methyltransferase activity"/>
    <property type="evidence" value="ECO:0007669"/>
    <property type="project" value="UniProtKB-KW"/>
</dbReference>
<keyword evidence="5" id="KW-1185">Reference proteome</keyword>
<sequence length="660" mass="73859">MSNRKQRKEQVDTKIKPTPPAERRAVQVDPELLLSNTSLALVTLVNLATLTFISRRGASYTEPLYGNIFSRHLYNEVTLSCLVGGFALGYFSKFKGSSIPYCYSLIGVLLSCTYTPGLLLLSEADTLGPWIAPHVYQAFFVYPICFLVGLTSSSGGRTFAHLLSPSMEMFKSILYLWGVLILINKWGDLFRFDTTCDRTLLLASISTFLSLVLKWGPSNIATAPKKPASLMKKGLLLAGTILAISSIYYTNSYVAQCQRGVSETLHNRPESEWSIVAREENNFGWVSVVEEPKDRNIRVMKAGHSLIGGIYLNTNESIFGSFYFMEAALDLKRPQSGQEKALQIGLGIGVSASSLLQKGVEVDVVEINPTVYQYARNYFQLPTPTQVYLQDGRGFIETAPTGHYDYVLHDVFTGGSVPPSLFTQEALLHIKRILKPDGILALNFVGSPSAPGNLTMAHITHTLKQVFPEILCFTEGEERHTLHNLVYFGSQYPLRWRKNIQEDDPINMRAEMMSQLRYNPRWKVDTTYDSNFVSIITDRSNPLPNLQTTSSWEHWKACLLCRTKHHSYTRAAAHFRRVLLKQASIPTLCCWICSNQGISRAASNRSIEYLWSDSMPVKATPSKRVRDRGTHPCAPSDVSAPMKPVSQTPPPMRTLNKNSA</sequence>
<comment type="caution">
    <text evidence="4">The sequence shown here is derived from an EMBL/GenBank/DDBJ whole genome shotgun (WGS) entry which is preliminary data.</text>
</comment>
<evidence type="ECO:0000313" key="4">
    <source>
        <dbReference type="EMBL" id="ORX94320.1"/>
    </source>
</evidence>
<keyword evidence="4" id="KW-0808">Transferase</keyword>
<dbReference type="STRING" id="1314790.A0A1Y1Y8H7"/>
<dbReference type="NCBIfam" id="NF037959">
    <property type="entry name" value="MFS_SpdSyn"/>
    <property type="match status" value="1"/>
</dbReference>
<evidence type="ECO:0000313" key="5">
    <source>
        <dbReference type="Proteomes" id="UP000193498"/>
    </source>
</evidence>
<dbReference type="EMBL" id="MCFE01000208">
    <property type="protein sequence ID" value="ORX94320.1"/>
    <property type="molecule type" value="Genomic_DNA"/>
</dbReference>
<dbReference type="InParanoid" id="A0A1Y1Y8H7"/>
<dbReference type="Gene3D" id="3.40.50.150">
    <property type="entry name" value="Vaccinia Virus protein VP39"/>
    <property type="match status" value="1"/>
</dbReference>
<feature type="transmembrane region" description="Helical" evidence="3">
    <location>
        <begin position="173"/>
        <end position="192"/>
    </location>
</feature>
<dbReference type="PANTHER" id="PTHR43317:SF1">
    <property type="entry name" value="THERMOSPERMINE SYNTHASE ACAULIS5"/>
    <property type="match status" value="1"/>
</dbReference>
<feature type="transmembrane region" description="Helical" evidence="3">
    <location>
        <begin position="32"/>
        <end position="53"/>
    </location>
</feature>
<keyword evidence="1" id="KW-0620">Polyamine biosynthesis</keyword>
<feature type="region of interest" description="Disordered" evidence="2">
    <location>
        <begin position="1"/>
        <end position="23"/>
    </location>
</feature>
<keyword evidence="3" id="KW-0472">Membrane</keyword>
<keyword evidence="4" id="KW-0489">Methyltransferase</keyword>
<dbReference type="PANTHER" id="PTHR43317">
    <property type="entry name" value="THERMOSPERMINE SYNTHASE ACAULIS5"/>
    <property type="match status" value="1"/>
</dbReference>
<reference evidence="4 5" key="1">
    <citation type="submission" date="2016-07" db="EMBL/GenBank/DDBJ databases">
        <title>Pervasive Adenine N6-methylation of Active Genes in Fungi.</title>
        <authorList>
            <consortium name="DOE Joint Genome Institute"/>
            <person name="Mondo S.J."/>
            <person name="Dannebaum R.O."/>
            <person name="Kuo R.C."/>
            <person name="Labutti K."/>
            <person name="Haridas S."/>
            <person name="Kuo A."/>
            <person name="Salamov A."/>
            <person name="Ahrendt S.R."/>
            <person name="Lipzen A."/>
            <person name="Sullivan W."/>
            <person name="Andreopoulos W.B."/>
            <person name="Clum A."/>
            <person name="Lindquist E."/>
            <person name="Daum C."/>
            <person name="Ramamoorthy G.K."/>
            <person name="Gryganskyi A."/>
            <person name="Culley D."/>
            <person name="Magnuson J.K."/>
            <person name="James T.Y."/>
            <person name="O'Malley M.A."/>
            <person name="Stajich J.E."/>
            <person name="Spatafora J.W."/>
            <person name="Visel A."/>
            <person name="Grigoriev I.V."/>
        </authorList>
    </citation>
    <scope>NUCLEOTIDE SEQUENCE [LARGE SCALE GENOMIC DNA]</scope>
    <source>
        <strain evidence="4 5">CBS 931.73</strain>
    </source>
</reference>
<dbReference type="CDD" id="cd02440">
    <property type="entry name" value="AdoMet_MTases"/>
    <property type="match status" value="1"/>
</dbReference>
<evidence type="ECO:0000256" key="2">
    <source>
        <dbReference type="SAM" id="MobiDB-lite"/>
    </source>
</evidence>
<feature type="transmembrane region" description="Helical" evidence="3">
    <location>
        <begin position="198"/>
        <end position="215"/>
    </location>
</feature>
<feature type="compositionally biased region" description="Basic and acidic residues" evidence="2">
    <location>
        <begin position="8"/>
        <end position="23"/>
    </location>
</feature>
<dbReference type="InterPro" id="IPR029063">
    <property type="entry name" value="SAM-dependent_MTases_sf"/>
</dbReference>